<protein>
    <submittedName>
        <fullName evidence="2">NAD(P)-dependent alcohol dehydrogenase</fullName>
    </submittedName>
</protein>
<organism evidence="2 3">
    <name type="scientific">Methanococcoides cohabitans</name>
    <dbReference type="NCBI Taxonomy" id="3136559"/>
    <lineage>
        <taxon>Archaea</taxon>
        <taxon>Methanobacteriati</taxon>
        <taxon>Methanobacteriota</taxon>
        <taxon>Stenosarchaea group</taxon>
        <taxon>Methanomicrobia</taxon>
        <taxon>Methanosarcinales</taxon>
        <taxon>Methanosarcinaceae</taxon>
        <taxon>Methanococcoides</taxon>
    </lineage>
</organism>
<reference evidence="2 3" key="1">
    <citation type="submission" date="2024-04" db="EMBL/GenBank/DDBJ databases">
        <title>Methanococcoides sp. LMO-2.</title>
        <authorList>
            <person name="Liang L."/>
        </authorList>
    </citation>
    <scope>NUCLEOTIDE SEQUENCE [LARGE SCALE GENOMIC DNA]</scope>
    <source>
        <strain evidence="2 3">LMO-2</strain>
    </source>
</reference>
<dbReference type="SMART" id="SM00829">
    <property type="entry name" value="PKS_ER"/>
    <property type="match status" value="1"/>
</dbReference>
<dbReference type="InterPro" id="IPR052733">
    <property type="entry name" value="Chloroplast_QOR"/>
</dbReference>
<dbReference type="Pfam" id="PF08240">
    <property type="entry name" value="ADH_N"/>
    <property type="match status" value="1"/>
</dbReference>
<dbReference type="InterPro" id="IPR011032">
    <property type="entry name" value="GroES-like_sf"/>
</dbReference>
<dbReference type="PANTHER" id="PTHR44013:SF1">
    <property type="entry name" value="ZINC-TYPE ALCOHOL DEHYDROGENASE-LIKE PROTEIN C16A3.02C"/>
    <property type="match status" value="1"/>
</dbReference>
<dbReference type="SUPFAM" id="SSF50129">
    <property type="entry name" value="GroES-like"/>
    <property type="match status" value="1"/>
</dbReference>
<dbReference type="CDD" id="cd08267">
    <property type="entry name" value="MDR1"/>
    <property type="match status" value="1"/>
</dbReference>
<dbReference type="Gene3D" id="3.40.50.720">
    <property type="entry name" value="NAD(P)-binding Rossmann-like Domain"/>
    <property type="match status" value="1"/>
</dbReference>
<dbReference type="InterPro" id="IPR020843">
    <property type="entry name" value="ER"/>
</dbReference>
<evidence type="ECO:0000313" key="3">
    <source>
        <dbReference type="Proteomes" id="UP001396646"/>
    </source>
</evidence>
<dbReference type="RefSeq" id="WP_342126400.1">
    <property type="nucleotide sequence ID" value="NZ_JBCAUS010000002.1"/>
</dbReference>
<dbReference type="InterPro" id="IPR036291">
    <property type="entry name" value="NAD(P)-bd_dom_sf"/>
</dbReference>
<name>A0ABU9KRL1_9EURY</name>
<dbReference type="EMBL" id="JBCAUS010000002">
    <property type="protein sequence ID" value="MEL4304691.1"/>
    <property type="molecule type" value="Genomic_DNA"/>
</dbReference>
<comment type="caution">
    <text evidence="2">The sequence shown here is derived from an EMBL/GenBank/DDBJ whole genome shotgun (WGS) entry which is preliminary data.</text>
</comment>
<keyword evidence="3" id="KW-1185">Reference proteome</keyword>
<sequence>MKAIIATKYGPADVLELKEVAKPILKDNEVLIKIHAAAVTISDIMMLKGTPYITRFFTGLIRPRRAIQGSEFAGEIEAVGKNVKRFKKGDKVFGTNGADCGCYAEFVCIPEEDFLDIMPDNMSYKEAAPVCGALAAWNFLKDKANIQSGQKVLINGASGSMGTAAIQIARYFGAEVTGVCSTTNLELVKSLGADKVIDNTKEDFTKSGETYNIIFDVESKTSFSRCKGSLTQKGIYLRTFPGIAILLQMLWTSKIGSKKAKFSATGLLPVPKRLTFLKELKELIEAGKLKSVIDRSYLPEQIVEAYRYVETEGEVGNVVITLGDNIKN</sequence>
<gene>
    <name evidence="2" type="ORF">WOA13_02395</name>
</gene>
<accession>A0ABU9KRL1</accession>
<dbReference type="Gene3D" id="3.90.180.10">
    <property type="entry name" value="Medium-chain alcohol dehydrogenases, catalytic domain"/>
    <property type="match status" value="1"/>
</dbReference>
<evidence type="ECO:0000313" key="2">
    <source>
        <dbReference type="EMBL" id="MEL4304691.1"/>
    </source>
</evidence>
<dbReference type="Proteomes" id="UP001396646">
    <property type="component" value="Unassembled WGS sequence"/>
</dbReference>
<feature type="domain" description="Enoyl reductase (ER)" evidence="1">
    <location>
        <begin position="10"/>
        <end position="320"/>
    </location>
</feature>
<dbReference type="SUPFAM" id="SSF51735">
    <property type="entry name" value="NAD(P)-binding Rossmann-fold domains"/>
    <property type="match status" value="1"/>
</dbReference>
<proteinExistence type="predicted"/>
<evidence type="ECO:0000259" key="1">
    <source>
        <dbReference type="SMART" id="SM00829"/>
    </source>
</evidence>
<dbReference type="Pfam" id="PF13602">
    <property type="entry name" value="ADH_zinc_N_2"/>
    <property type="match status" value="1"/>
</dbReference>
<dbReference type="PANTHER" id="PTHR44013">
    <property type="entry name" value="ZINC-TYPE ALCOHOL DEHYDROGENASE-LIKE PROTEIN C16A3.02C"/>
    <property type="match status" value="1"/>
</dbReference>
<dbReference type="InterPro" id="IPR013154">
    <property type="entry name" value="ADH-like_N"/>
</dbReference>